<keyword evidence="1" id="KW-0472">Membrane</keyword>
<evidence type="ECO:0000256" key="1">
    <source>
        <dbReference type="SAM" id="Phobius"/>
    </source>
</evidence>
<dbReference type="InterPro" id="IPR012464">
    <property type="entry name" value="DUF1676"/>
</dbReference>
<accession>A0A8S0YU55</accession>
<feature type="transmembrane region" description="Helical" evidence="1">
    <location>
        <begin position="210"/>
        <end position="241"/>
    </location>
</feature>
<dbReference type="Proteomes" id="UP000494106">
    <property type="component" value="Unassembled WGS sequence"/>
</dbReference>
<protein>
    <submittedName>
        <fullName evidence="2">Uncharacterized protein</fullName>
    </submittedName>
</protein>
<dbReference type="EMBL" id="CADEBC010000123">
    <property type="protein sequence ID" value="CAB3222922.1"/>
    <property type="molecule type" value="Genomic_DNA"/>
</dbReference>
<dbReference type="AlphaFoldDB" id="A0A8S0YU55"/>
<dbReference type="Pfam" id="PF07898">
    <property type="entry name" value="DUF1676"/>
    <property type="match status" value="1"/>
</dbReference>
<dbReference type="OrthoDB" id="7476388at2759"/>
<evidence type="ECO:0000313" key="3">
    <source>
        <dbReference type="Proteomes" id="UP000494106"/>
    </source>
</evidence>
<sequence>MYYQTLFVICCVVLSKAEDYQDSLKKLWNKNSESVIDVTSASIVIQPSRYGRETKVPYTYRAYAFKPRAIPLKEEPQVERSNYYTNEIKNKTDILFPGNYLPIAKEKSDESGGRFLAKAIPLIRSNEYQRRSLDVDEPIIEKPEGFSEVPASRRSLSYILGVDGDDDDYTEYEEEDVKDEERKKNGLKKVKQKKLKKYMLPLLLAYKMKYFALVPVMIAGLVLLIGATGLAGFFFALFAAVMGLQKGSY</sequence>
<comment type="caution">
    <text evidence="2">The sequence shown here is derived from an EMBL/GenBank/DDBJ whole genome shotgun (WGS) entry which is preliminary data.</text>
</comment>
<keyword evidence="1" id="KW-1133">Transmembrane helix</keyword>
<reference evidence="2 3" key="1">
    <citation type="submission" date="2020-04" db="EMBL/GenBank/DDBJ databases">
        <authorList>
            <person name="Wallbank WR R."/>
            <person name="Pardo Diaz C."/>
            <person name="Kozak K."/>
            <person name="Martin S."/>
            <person name="Jiggins C."/>
            <person name="Moest M."/>
            <person name="Warren A I."/>
            <person name="Byers J.R.P. K."/>
            <person name="Montejo-Kovacevich G."/>
            <person name="Yen C E."/>
        </authorList>
    </citation>
    <scope>NUCLEOTIDE SEQUENCE [LARGE SCALE GENOMIC DNA]</scope>
</reference>
<keyword evidence="3" id="KW-1185">Reference proteome</keyword>
<proteinExistence type="predicted"/>
<organism evidence="2 3">
    <name type="scientific">Arctia plantaginis</name>
    <name type="common">Wood tiger moth</name>
    <name type="synonym">Phalaena plantaginis</name>
    <dbReference type="NCBI Taxonomy" id="874455"/>
    <lineage>
        <taxon>Eukaryota</taxon>
        <taxon>Metazoa</taxon>
        <taxon>Ecdysozoa</taxon>
        <taxon>Arthropoda</taxon>
        <taxon>Hexapoda</taxon>
        <taxon>Insecta</taxon>
        <taxon>Pterygota</taxon>
        <taxon>Neoptera</taxon>
        <taxon>Endopterygota</taxon>
        <taxon>Lepidoptera</taxon>
        <taxon>Glossata</taxon>
        <taxon>Ditrysia</taxon>
        <taxon>Noctuoidea</taxon>
        <taxon>Erebidae</taxon>
        <taxon>Arctiinae</taxon>
        <taxon>Arctia</taxon>
    </lineage>
</organism>
<name>A0A8S0YU55_ARCPL</name>
<evidence type="ECO:0000313" key="2">
    <source>
        <dbReference type="EMBL" id="CAB3222922.1"/>
    </source>
</evidence>
<gene>
    <name evidence="2" type="ORF">APLA_LOCUS1352</name>
</gene>
<keyword evidence="1" id="KW-0812">Transmembrane</keyword>